<evidence type="ECO:0000313" key="2">
    <source>
        <dbReference type="EMBL" id="SER98937.1"/>
    </source>
</evidence>
<dbReference type="EMBL" id="FOHA01000015">
    <property type="protein sequence ID" value="SER98937.1"/>
    <property type="molecule type" value="Genomic_DNA"/>
</dbReference>
<gene>
    <name evidence="2" type="ORF">SAMN04488559_11535</name>
</gene>
<feature type="transmembrane region" description="Helical" evidence="1">
    <location>
        <begin position="7"/>
        <end position="27"/>
    </location>
</feature>
<keyword evidence="3" id="KW-1185">Reference proteome</keyword>
<dbReference type="Proteomes" id="UP000198948">
    <property type="component" value="Unassembled WGS sequence"/>
</dbReference>
<proteinExistence type="predicted"/>
<accession>A0A1H9TPE9</accession>
<keyword evidence="1" id="KW-0812">Transmembrane</keyword>
<organism evidence="2 3">
    <name type="scientific">Isobaculum melis</name>
    <dbReference type="NCBI Taxonomy" id="142588"/>
    <lineage>
        <taxon>Bacteria</taxon>
        <taxon>Bacillati</taxon>
        <taxon>Bacillota</taxon>
        <taxon>Bacilli</taxon>
        <taxon>Lactobacillales</taxon>
        <taxon>Carnobacteriaceae</taxon>
        <taxon>Isobaculum</taxon>
    </lineage>
</organism>
<reference evidence="2 3" key="1">
    <citation type="submission" date="2016-10" db="EMBL/GenBank/DDBJ databases">
        <authorList>
            <person name="de Groot N.N."/>
        </authorList>
    </citation>
    <scope>NUCLEOTIDE SEQUENCE [LARGE SCALE GENOMIC DNA]</scope>
    <source>
        <strain evidence="2 3">DSM 13760</strain>
    </source>
</reference>
<evidence type="ECO:0000256" key="1">
    <source>
        <dbReference type="SAM" id="Phobius"/>
    </source>
</evidence>
<keyword evidence="1" id="KW-0472">Membrane</keyword>
<sequence length="63" mass="7473">MENLIEGILLLIFITVTVDNFYILSFLEYKTLKMKSNYQKYSIKKRIIIDSTVFIGFILCLLF</sequence>
<name>A0A1H9TPE9_9LACT</name>
<feature type="transmembrane region" description="Helical" evidence="1">
    <location>
        <begin position="47"/>
        <end position="62"/>
    </location>
</feature>
<dbReference type="AlphaFoldDB" id="A0A1H9TPE9"/>
<protein>
    <submittedName>
        <fullName evidence="2">Uncharacterized protein</fullName>
    </submittedName>
</protein>
<evidence type="ECO:0000313" key="3">
    <source>
        <dbReference type="Proteomes" id="UP000198948"/>
    </source>
</evidence>
<keyword evidence="1" id="KW-1133">Transmembrane helix</keyword>